<proteinExistence type="predicted"/>
<comment type="caution">
    <text evidence="1">The sequence shown here is derived from an EMBL/GenBank/DDBJ whole genome shotgun (WGS) entry which is preliminary data.</text>
</comment>
<evidence type="ECO:0000313" key="1">
    <source>
        <dbReference type="EMBL" id="KAI6080191.1"/>
    </source>
</evidence>
<organism evidence="1 2">
    <name type="scientific">Hypoxylon rubiginosum</name>
    <dbReference type="NCBI Taxonomy" id="110542"/>
    <lineage>
        <taxon>Eukaryota</taxon>
        <taxon>Fungi</taxon>
        <taxon>Dikarya</taxon>
        <taxon>Ascomycota</taxon>
        <taxon>Pezizomycotina</taxon>
        <taxon>Sordariomycetes</taxon>
        <taxon>Xylariomycetidae</taxon>
        <taxon>Xylariales</taxon>
        <taxon>Hypoxylaceae</taxon>
        <taxon>Hypoxylon</taxon>
    </lineage>
</organism>
<protein>
    <submittedName>
        <fullName evidence="1">GMC oxidoreductase</fullName>
    </submittedName>
</protein>
<dbReference type="EMBL" id="MU394471">
    <property type="protein sequence ID" value="KAI6080191.1"/>
    <property type="molecule type" value="Genomic_DNA"/>
</dbReference>
<reference evidence="1 2" key="1">
    <citation type="journal article" date="2022" name="New Phytol.">
        <title>Ecological generalism drives hyperdiversity of secondary metabolite gene clusters in xylarialean endophytes.</title>
        <authorList>
            <person name="Franco M.E.E."/>
            <person name="Wisecaver J.H."/>
            <person name="Arnold A.E."/>
            <person name="Ju Y.M."/>
            <person name="Slot J.C."/>
            <person name="Ahrendt S."/>
            <person name="Moore L.P."/>
            <person name="Eastman K.E."/>
            <person name="Scott K."/>
            <person name="Konkel Z."/>
            <person name="Mondo S.J."/>
            <person name="Kuo A."/>
            <person name="Hayes R.D."/>
            <person name="Haridas S."/>
            <person name="Andreopoulos B."/>
            <person name="Riley R."/>
            <person name="LaButti K."/>
            <person name="Pangilinan J."/>
            <person name="Lipzen A."/>
            <person name="Amirebrahimi M."/>
            <person name="Yan J."/>
            <person name="Adam C."/>
            <person name="Keymanesh K."/>
            <person name="Ng V."/>
            <person name="Louie K."/>
            <person name="Northen T."/>
            <person name="Drula E."/>
            <person name="Henrissat B."/>
            <person name="Hsieh H.M."/>
            <person name="Youens-Clark K."/>
            <person name="Lutzoni F."/>
            <person name="Miadlikowska J."/>
            <person name="Eastwood D.C."/>
            <person name="Hamelin R.C."/>
            <person name="Grigoriev I.V."/>
            <person name="U'Ren J.M."/>
        </authorList>
    </citation>
    <scope>NUCLEOTIDE SEQUENCE [LARGE SCALE GENOMIC DNA]</scope>
    <source>
        <strain evidence="1 2">ER1909</strain>
    </source>
</reference>
<name>A0ACC0CIC5_9PEZI</name>
<accession>A0ACC0CIC5</accession>
<evidence type="ECO:0000313" key="2">
    <source>
        <dbReference type="Proteomes" id="UP001497680"/>
    </source>
</evidence>
<keyword evidence="2" id="KW-1185">Reference proteome</keyword>
<sequence>MAFDYVVAGGGTAGLVIANRLSENPSITVAVVEPGQDVRDDPGVLDVDLTGVTYSPTLDWNFKSTALGGTTVINGMYYIRGDRDNYDAWEHLGNPGWNWTTLLPYFLRSEKFAVPTGAQIKAGRSYIPRYHGEEGLLQTGHPYQVENGSFHQSAKETCETLGFALNPDMNSGETRGFGAYPQTLDRDANVRESAARAYYEPIDSRPSLRVIPGTVKRITFRNSASGRLVATGVEYTDDKDNLAFVTARKEVILSAGTYVVLTRNNIQTKLDLPGVGEGFQDQPLWVLLFQAATNLTGHVPFAAFATARDIFGADTNAVAATTKLNGGVSADALEKRFRVQHDVIFDKQASMTEFEFFSLGDVTGIVFSPTLPFSWGSVHLDGTGQTDSPAIDHNFLSIDFDMQTALKVGRIARKMWSTKPLSELAGNLTVPGDTVLPENATDAEWTEFLTSSCVPAFHCIGTCAMLPRELGGVVDPTLKVYGTANLRVVDASVIPHLMSGHPSAAVYALAERAADLIKEALSVESPDDSG</sequence>
<gene>
    <name evidence="1" type="ORF">F4821DRAFT_276614</name>
</gene>
<dbReference type="Proteomes" id="UP001497680">
    <property type="component" value="Unassembled WGS sequence"/>
</dbReference>